<dbReference type="InterPro" id="IPR000644">
    <property type="entry name" value="CBS_dom"/>
</dbReference>
<dbReference type="InterPro" id="IPR000595">
    <property type="entry name" value="cNMP-bd_dom"/>
</dbReference>
<feature type="domain" description="CBS" evidence="5">
    <location>
        <begin position="252"/>
        <end position="309"/>
    </location>
</feature>
<dbReference type="Pfam" id="PF00571">
    <property type="entry name" value="CBS"/>
    <property type="match status" value="2"/>
</dbReference>
<dbReference type="PANTHER" id="PTHR43080">
    <property type="entry name" value="CBS DOMAIN-CONTAINING PROTEIN CBSX3, MITOCHONDRIAL"/>
    <property type="match status" value="1"/>
</dbReference>
<evidence type="ECO:0000313" key="7">
    <source>
        <dbReference type="Proteomes" id="UP000198571"/>
    </source>
</evidence>
<dbReference type="AlphaFoldDB" id="A0A1H9WEL3"/>
<keyword evidence="2" id="KW-0010">Activator</keyword>
<keyword evidence="1 3" id="KW-0129">CBS domain</keyword>
<dbReference type="Pfam" id="PF03445">
    <property type="entry name" value="DUF294"/>
    <property type="match status" value="1"/>
</dbReference>
<proteinExistence type="predicted"/>
<dbReference type="Gene3D" id="3.30.460.10">
    <property type="entry name" value="Beta Polymerase, domain 2"/>
    <property type="match status" value="1"/>
</dbReference>
<dbReference type="CDD" id="cd05401">
    <property type="entry name" value="NT_GlnE_GlnD_like"/>
    <property type="match status" value="1"/>
</dbReference>
<dbReference type="SUPFAM" id="SSF81301">
    <property type="entry name" value="Nucleotidyltransferase"/>
    <property type="match status" value="1"/>
</dbReference>
<dbReference type="InterPro" id="IPR018821">
    <property type="entry name" value="DUF294_put_nucleoTrafse_sb-bd"/>
</dbReference>
<dbReference type="SUPFAM" id="SSF51206">
    <property type="entry name" value="cAMP-binding domain-like"/>
    <property type="match status" value="1"/>
</dbReference>
<evidence type="ECO:0000313" key="6">
    <source>
        <dbReference type="EMBL" id="SES32350.1"/>
    </source>
</evidence>
<dbReference type="PANTHER" id="PTHR43080:SF2">
    <property type="entry name" value="CBS DOMAIN-CONTAINING PROTEIN"/>
    <property type="match status" value="1"/>
</dbReference>
<accession>A0A1H9WEL3</accession>
<sequence length="651" mass="74671">MKRGRYGSMTLQENKEFMNMIENHPIFSGASAAEFRSLLDRCDLKAYRKNEKVLYAKSPREGLLLILEGITEVCVQTGTSRENREVLEVLEAGEMVGFSSLADFLGEPNPHEDSVTVEVHSLEPSVCLHIPYEVLESRWHDEDVREYVLRQVAVRLREIYSSLAEQVKLANQWGESDPFIRRVQDLMNEPALTINQDTPVDEVARTMVEAGTSSILVTGKEEELLGIITEKDLVQRVVSAGEGNKKTAGETATLELVTIQRHAYYYEAMSSFLMHRVKHLPVVDENRRPVGMVTLSDLLRKKNRGQFNIIQEIESSNAETLPDVKHAIYSVLGNLIQDGMPAFHIMEAITTLYDRLVYHCVEMAAEEVRKEHGEPPVTFAFFLMGSAGRREQFLLTDQDHFLVYDDPEEGGEEKADTYFKTLGEKITSWMEHAGYKLCDGGMMASFPAWRGNLSSWKKRLRSWGLRATNENILLGHNFLSLRFLYGDERLHDRFTGLVADQLEKSRIFLYRAAEEEKQNPVPTLDQPIRALFRMKKEMLDIKLNVLFPFHHSLQILSAKYGMIEGTPKQQIERLTEEKVFSERFADELQFAYEVILHIRVSQAWKAHMQGEKASSKIYFRKMKTRDKEELMLALKTIRSLQNQLASSYGMP</sequence>
<feature type="domain" description="CBS" evidence="5">
    <location>
        <begin position="187"/>
        <end position="246"/>
    </location>
</feature>
<dbReference type="InterPro" id="IPR018490">
    <property type="entry name" value="cNMP-bd_dom_sf"/>
</dbReference>
<evidence type="ECO:0000259" key="5">
    <source>
        <dbReference type="PROSITE" id="PS51371"/>
    </source>
</evidence>
<reference evidence="7" key="1">
    <citation type="submission" date="2016-10" db="EMBL/GenBank/DDBJ databases">
        <authorList>
            <person name="Varghese N."/>
            <person name="Submissions S."/>
        </authorList>
    </citation>
    <scope>NUCLEOTIDE SEQUENCE [LARGE SCALE GENOMIC DNA]</scope>
    <source>
        <strain evidence="7">S9</strain>
    </source>
</reference>
<evidence type="ECO:0000256" key="2">
    <source>
        <dbReference type="ARBA" id="ARBA00023159"/>
    </source>
</evidence>
<dbReference type="CDD" id="cd00038">
    <property type="entry name" value="CAP_ED"/>
    <property type="match status" value="1"/>
</dbReference>
<dbReference type="Gene3D" id="2.60.120.10">
    <property type="entry name" value="Jelly Rolls"/>
    <property type="match status" value="1"/>
</dbReference>
<dbReference type="Proteomes" id="UP000198571">
    <property type="component" value="Unassembled WGS sequence"/>
</dbReference>
<dbReference type="PROSITE" id="PS51371">
    <property type="entry name" value="CBS"/>
    <property type="match status" value="2"/>
</dbReference>
<protein>
    <submittedName>
        <fullName evidence="6">CBS domain-containing protein</fullName>
    </submittedName>
</protein>
<feature type="domain" description="Cyclic nucleotide-binding" evidence="4">
    <location>
        <begin position="26"/>
        <end position="108"/>
    </location>
</feature>
<dbReference type="InterPro" id="IPR014710">
    <property type="entry name" value="RmlC-like_jellyroll"/>
</dbReference>
<dbReference type="PROSITE" id="PS50042">
    <property type="entry name" value="CNMP_BINDING_3"/>
    <property type="match status" value="1"/>
</dbReference>
<evidence type="ECO:0000259" key="4">
    <source>
        <dbReference type="PROSITE" id="PS50042"/>
    </source>
</evidence>
<dbReference type="InterPro" id="IPR051257">
    <property type="entry name" value="Diverse_CBS-Domain"/>
</dbReference>
<keyword evidence="7" id="KW-1185">Reference proteome</keyword>
<dbReference type="Gene3D" id="3.10.580.10">
    <property type="entry name" value="CBS-domain"/>
    <property type="match status" value="1"/>
</dbReference>
<dbReference type="InterPro" id="IPR005105">
    <property type="entry name" value="GlnD_Uridyltrans_N"/>
</dbReference>
<dbReference type="GO" id="GO:0008773">
    <property type="term" value="F:[protein-PII] uridylyltransferase activity"/>
    <property type="evidence" value="ECO:0007669"/>
    <property type="project" value="InterPro"/>
</dbReference>
<organism evidence="6 7">
    <name type="scientific">Salipaludibacillus aurantiacus</name>
    <dbReference type="NCBI Taxonomy" id="1601833"/>
    <lineage>
        <taxon>Bacteria</taxon>
        <taxon>Bacillati</taxon>
        <taxon>Bacillota</taxon>
        <taxon>Bacilli</taxon>
        <taxon>Bacillales</taxon>
        <taxon>Bacillaceae</taxon>
    </lineage>
</organism>
<dbReference type="EMBL" id="FOGT01000016">
    <property type="protein sequence ID" value="SES32350.1"/>
    <property type="molecule type" value="Genomic_DNA"/>
</dbReference>
<dbReference type="SUPFAM" id="SSF54631">
    <property type="entry name" value="CBS-domain pair"/>
    <property type="match status" value="1"/>
</dbReference>
<dbReference type="InterPro" id="IPR043519">
    <property type="entry name" value="NT_sf"/>
</dbReference>
<gene>
    <name evidence="6" type="ORF">SAMN05518684_11679</name>
</gene>
<name>A0A1H9WEL3_9BACI</name>
<dbReference type="SMART" id="SM00116">
    <property type="entry name" value="CBS"/>
    <property type="match status" value="2"/>
</dbReference>
<dbReference type="InterPro" id="IPR046342">
    <property type="entry name" value="CBS_dom_sf"/>
</dbReference>
<dbReference type="Pfam" id="PF10335">
    <property type="entry name" value="DUF294_C"/>
    <property type="match status" value="1"/>
</dbReference>
<evidence type="ECO:0000256" key="1">
    <source>
        <dbReference type="ARBA" id="ARBA00023122"/>
    </source>
</evidence>
<dbReference type="STRING" id="1601833.SAMN05518684_11679"/>
<evidence type="ECO:0000256" key="3">
    <source>
        <dbReference type="PROSITE-ProRule" id="PRU00703"/>
    </source>
</evidence>